<dbReference type="KEGG" id="ffo:FFONT_0435"/>
<organism evidence="1 2">
    <name type="scientific">Fervidicoccus fontis (strain DSM 19380 / JCM 18336 / VKM B-2539 / Kam940)</name>
    <dbReference type="NCBI Taxonomy" id="1163730"/>
    <lineage>
        <taxon>Archaea</taxon>
        <taxon>Thermoproteota</taxon>
        <taxon>Thermoprotei</taxon>
        <taxon>Fervidicoccales</taxon>
        <taxon>Fervidicoccaceae</taxon>
        <taxon>Fervidicoccus</taxon>
    </lineage>
</organism>
<dbReference type="Proteomes" id="UP000007391">
    <property type="component" value="Chromosome"/>
</dbReference>
<reference evidence="1 2" key="2">
    <citation type="journal article" date="2014" name="Extremophiles">
        <title>Analysis of the complete genome of Fervidococcus fontis confirms the distinct phylogenetic position of the order Fervidicoccales and suggests its environmental function.</title>
        <authorList>
            <person name="Lebedinsky A.V."/>
            <person name="Mardanov A.V."/>
            <person name="Kublanov I.V."/>
            <person name="Gumerov V.M."/>
            <person name="Beletsky A.V."/>
            <person name="Perevalova A.A."/>
            <person name="Bidzhieva S.Kh."/>
            <person name="Bonch-Osmolovskaya E.A."/>
            <person name="Skryabin K.G."/>
            <person name="Ravin N.V."/>
        </authorList>
    </citation>
    <scope>NUCLEOTIDE SEQUENCE [LARGE SCALE GENOMIC DNA]</scope>
    <source>
        <strain evidence="2">DSM 19380 / VKM B-2539 / Kam940</strain>
    </source>
</reference>
<evidence type="ECO:0000313" key="2">
    <source>
        <dbReference type="Proteomes" id="UP000007391"/>
    </source>
</evidence>
<name>I0A0B8_FERFK</name>
<accession>I0A0B8</accession>
<dbReference type="AlphaFoldDB" id="I0A0B8"/>
<proteinExistence type="predicted"/>
<dbReference type="STRING" id="1163730.FFONT_0435"/>
<dbReference type="eggNOG" id="arCOG00427">
    <property type="taxonomic scope" value="Archaea"/>
</dbReference>
<gene>
    <name evidence="1" type="ordered locus">FFONT_0435</name>
</gene>
<sequence>MMSGILSNPSISEAYADDAKKLSEYISKDLPIFISAYPDKMSTHAGIFLASSLSLTRKKCFLKITYDKELSEEGLNILIGYNGMQNSSNEKVIVIPKTKSIQLKPSIDVIQFNPVYSILQILEGSMLIDQDKKVAVYSSIYQELKTPFETEHLISSYLSFTQLKILKKSLNLIGGSEKSLIDSLFFTIDPFYPSFSVADPGFIKQILEKEGIDPYLNYTQQSSEKVKRIAELLLNEYKKIDPNAGGKDLIRVSISATLNNIDFDLKEIAESIDIALEVSPASLYLFYAGMLPLHGLMVHRNFYIKIIADVFKKFLKKEDMTFEGNFLKIKCNEVMPVSFIGDFFRNRRLVDSKKIVVCERDGKLYTSIFELSNLDNETRNKILKSSNKLTFPYIEIIR</sequence>
<dbReference type="HOGENOM" id="CLU_691883_0_0_2"/>
<reference evidence="2" key="1">
    <citation type="submission" date="2012-03" db="EMBL/GenBank/DDBJ databases">
        <title>Fervidicoccus fontis complete genome analysis confirms its distinct phylogenetic position and predicts its environmental function.</title>
        <authorList>
            <person name="Lebedinsky A.V."/>
            <person name="Mardanov A.V."/>
            <person name="Gumerov V.M."/>
            <person name="Beletsky A.V."/>
            <person name="Kublanov I.V."/>
            <person name="Perevalova A.A."/>
            <person name="Bonch-Osmolovskaya E.A."/>
            <person name="Ravin N.V."/>
            <person name="Skryabin K.G."/>
        </authorList>
    </citation>
    <scope>NUCLEOTIDE SEQUENCE [LARGE SCALE GENOMIC DNA]</scope>
    <source>
        <strain evidence="2">DSM 19380 / VKM B-2539 / Kam940</strain>
    </source>
</reference>
<dbReference type="EMBL" id="CP003423">
    <property type="protein sequence ID" value="AFH42425.1"/>
    <property type="molecule type" value="Genomic_DNA"/>
</dbReference>
<keyword evidence="2" id="KW-1185">Reference proteome</keyword>
<dbReference type="InParanoid" id="I0A0B8"/>
<evidence type="ECO:0000313" key="1">
    <source>
        <dbReference type="EMBL" id="AFH42425.1"/>
    </source>
</evidence>
<protein>
    <submittedName>
        <fullName evidence="1">Uncharacterized protein</fullName>
    </submittedName>
</protein>